<comment type="caution">
    <text evidence="4">The sequence shown here is derived from an EMBL/GenBank/DDBJ whole genome shotgun (WGS) entry which is preliminary data.</text>
</comment>
<dbReference type="PANTHER" id="PTHR30461">
    <property type="entry name" value="DNA-INVERTASE FROM LAMBDOID PROPHAGE"/>
    <property type="match status" value="1"/>
</dbReference>
<gene>
    <name evidence="4" type="ORF">DC432_15320</name>
</gene>
<reference evidence="4 5" key="1">
    <citation type="submission" date="2018-04" db="EMBL/GenBank/DDBJ databases">
        <authorList>
            <person name="Go L.Y."/>
            <person name="Mitchell J.A."/>
        </authorList>
    </citation>
    <scope>NUCLEOTIDE SEQUENCE [LARGE SCALE GENOMIC DNA]</scope>
    <source>
        <strain evidence="4 5">TPD7010</strain>
    </source>
</reference>
<name>A0A2T7VSH7_MICTE</name>
<organism evidence="4 5">
    <name type="scientific">Microbacterium testaceum</name>
    <name type="common">Aureobacterium testaceum</name>
    <name type="synonym">Brevibacterium testaceum</name>
    <dbReference type="NCBI Taxonomy" id="2033"/>
    <lineage>
        <taxon>Bacteria</taxon>
        <taxon>Bacillati</taxon>
        <taxon>Actinomycetota</taxon>
        <taxon>Actinomycetes</taxon>
        <taxon>Micrococcales</taxon>
        <taxon>Microbacteriaceae</taxon>
        <taxon>Microbacterium</taxon>
    </lineage>
</organism>
<feature type="non-terminal residue" evidence="4">
    <location>
        <position position="161"/>
    </location>
</feature>
<dbReference type="PROSITE" id="PS51737">
    <property type="entry name" value="RECOMBINASE_DNA_BIND"/>
    <property type="match status" value="1"/>
</dbReference>
<evidence type="ECO:0000259" key="3">
    <source>
        <dbReference type="PROSITE" id="PS51737"/>
    </source>
</evidence>
<dbReference type="PANTHER" id="PTHR30461:SF23">
    <property type="entry name" value="DNA RECOMBINASE-RELATED"/>
    <property type="match status" value="1"/>
</dbReference>
<evidence type="ECO:0000259" key="2">
    <source>
        <dbReference type="PROSITE" id="PS51736"/>
    </source>
</evidence>
<dbReference type="InterPro" id="IPR036162">
    <property type="entry name" value="Resolvase-like_N_sf"/>
</dbReference>
<dbReference type="SUPFAM" id="SSF53041">
    <property type="entry name" value="Resolvase-like"/>
    <property type="match status" value="1"/>
</dbReference>
<dbReference type="GO" id="GO:0000150">
    <property type="term" value="F:DNA strand exchange activity"/>
    <property type="evidence" value="ECO:0007669"/>
    <property type="project" value="InterPro"/>
</dbReference>
<dbReference type="AlphaFoldDB" id="A0A2T7VSH7"/>
<feature type="region of interest" description="Disordered" evidence="1">
    <location>
        <begin position="68"/>
        <end position="89"/>
    </location>
</feature>
<dbReference type="Pfam" id="PF00239">
    <property type="entry name" value="Resolvase"/>
    <property type="match status" value="1"/>
</dbReference>
<dbReference type="PROSITE" id="PS51736">
    <property type="entry name" value="RECOMBINASES_3"/>
    <property type="match status" value="1"/>
</dbReference>
<feature type="domain" description="Resolvase/invertase-type recombinase catalytic" evidence="2">
    <location>
        <begin position="1"/>
        <end position="81"/>
    </location>
</feature>
<feature type="domain" description="Recombinase" evidence="3">
    <location>
        <begin position="89"/>
        <end position="161"/>
    </location>
</feature>
<sequence>MRAGDFQAVVATKVDRLARRVKDILDLTDAGIGIATVEGELDTTTDMGKFQAVLLAALAELEANRKGQRHKDAHVARAAKGVPRTTKRPYGWKADGMTLEPVEADHLRTALRNIIDPEKKASIRGECKRMNDAGARTPVYKSGSGGKLWTARTLVSVLDRP</sequence>
<dbReference type="GO" id="GO:0003677">
    <property type="term" value="F:DNA binding"/>
    <property type="evidence" value="ECO:0007669"/>
    <property type="project" value="InterPro"/>
</dbReference>
<proteinExistence type="predicted"/>
<evidence type="ECO:0000256" key="1">
    <source>
        <dbReference type="SAM" id="MobiDB-lite"/>
    </source>
</evidence>
<dbReference type="InterPro" id="IPR011109">
    <property type="entry name" value="DNA_bind_recombinase_dom"/>
</dbReference>
<evidence type="ECO:0000313" key="4">
    <source>
        <dbReference type="EMBL" id="PVE60363.1"/>
    </source>
</evidence>
<dbReference type="EMBL" id="QDFT01000071">
    <property type="protein sequence ID" value="PVE60363.1"/>
    <property type="molecule type" value="Genomic_DNA"/>
</dbReference>
<dbReference type="InterPro" id="IPR050639">
    <property type="entry name" value="SSR_resolvase"/>
</dbReference>
<protein>
    <recommendedName>
        <fullName evidence="6">Resolvase/invertase-type recombinase catalytic domain-containing protein</fullName>
    </recommendedName>
</protein>
<dbReference type="Gene3D" id="3.40.50.1390">
    <property type="entry name" value="Resolvase, N-terminal catalytic domain"/>
    <property type="match status" value="1"/>
</dbReference>
<dbReference type="InterPro" id="IPR006119">
    <property type="entry name" value="Resolv_N"/>
</dbReference>
<dbReference type="Proteomes" id="UP000244649">
    <property type="component" value="Unassembled WGS sequence"/>
</dbReference>
<evidence type="ECO:0008006" key="6">
    <source>
        <dbReference type="Google" id="ProtNLM"/>
    </source>
</evidence>
<accession>A0A2T7VSH7</accession>
<evidence type="ECO:0000313" key="5">
    <source>
        <dbReference type="Proteomes" id="UP000244649"/>
    </source>
</evidence>